<keyword evidence="2" id="KW-0805">Transcription regulation</keyword>
<comment type="caution">
    <text evidence="9">The sequence shown here is derived from an EMBL/GenBank/DDBJ whole genome shotgun (WGS) entry which is preliminary data.</text>
</comment>
<feature type="region of interest" description="Disordered" evidence="7">
    <location>
        <begin position="62"/>
        <end position="93"/>
    </location>
</feature>
<dbReference type="GO" id="GO:0003700">
    <property type="term" value="F:DNA-binding transcription factor activity"/>
    <property type="evidence" value="ECO:0007669"/>
    <property type="project" value="InterPro"/>
</dbReference>
<evidence type="ECO:0000256" key="1">
    <source>
        <dbReference type="ARBA" id="ARBA00004123"/>
    </source>
</evidence>
<evidence type="ECO:0000256" key="7">
    <source>
        <dbReference type="SAM" id="MobiDB-lite"/>
    </source>
</evidence>
<dbReference type="Pfam" id="PF23177">
    <property type="entry name" value="bHLH_IRO3"/>
    <property type="match status" value="1"/>
</dbReference>
<dbReference type="SMART" id="SM00353">
    <property type="entry name" value="HLH"/>
    <property type="match status" value="1"/>
</dbReference>
<dbReference type="OrthoDB" id="515493at2759"/>
<reference evidence="10" key="1">
    <citation type="submission" date="2013-09" db="EMBL/GenBank/DDBJ databases">
        <title>Corchorus olitorius genome sequencing.</title>
        <authorList>
            <person name="Alam M."/>
            <person name="Haque M.S."/>
            <person name="Islam M.S."/>
            <person name="Emdad E.M."/>
            <person name="Islam M.M."/>
            <person name="Ahmed B."/>
            <person name="Halim A."/>
            <person name="Hossen Q.M.M."/>
            <person name="Hossain M.Z."/>
            <person name="Ahmed R."/>
            <person name="Khan M.M."/>
            <person name="Islam R."/>
            <person name="Rashid M.M."/>
            <person name="Khan S.A."/>
            <person name="Rahman M.S."/>
            <person name="Alam M."/>
            <person name="Yahiya A.S."/>
            <person name="Khan M.S."/>
            <person name="Azam M.S."/>
            <person name="Haque T."/>
            <person name="Lashkar M.Z.H."/>
            <person name="Akhand A.I."/>
            <person name="Morshed G."/>
            <person name="Roy S."/>
            <person name="Uddin K.S."/>
            <person name="Rabeya T."/>
            <person name="Hossain A.S."/>
            <person name="Chowdhury A."/>
            <person name="Snigdha A.R."/>
            <person name="Mortoza M.S."/>
            <person name="Matin S.A."/>
            <person name="Hoque S.M.E."/>
            <person name="Islam M.K."/>
            <person name="Roy D.K."/>
            <person name="Haider R."/>
            <person name="Moosa M.M."/>
            <person name="Elias S.M."/>
            <person name="Hasan A.M."/>
            <person name="Jahan S."/>
            <person name="Shafiuddin M."/>
            <person name="Mahmood N."/>
            <person name="Shommy N.S."/>
        </authorList>
    </citation>
    <scope>NUCLEOTIDE SEQUENCE [LARGE SCALE GENOMIC DNA]</scope>
    <source>
        <strain evidence="10">cv. O-4</strain>
    </source>
</reference>
<evidence type="ECO:0000313" key="9">
    <source>
        <dbReference type="EMBL" id="OMO64944.1"/>
    </source>
</evidence>
<dbReference type="GO" id="GO:0006879">
    <property type="term" value="P:intracellular iron ion homeostasis"/>
    <property type="evidence" value="ECO:0007669"/>
    <property type="project" value="InterPro"/>
</dbReference>
<keyword evidence="5" id="KW-0539">Nucleus</keyword>
<keyword evidence="3" id="KW-0238">DNA-binding</keyword>
<dbReference type="Proteomes" id="UP000187203">
    <property type="component" value="Unassembled WGS sequence"/>
</dbReference>
<comment type="subcellular location">
    <subcellularLocation>
        <location evidence="1">Nucleus</location>
    </subcellularLocation>
</comment>
<feature type="coiled-coil region" evidence="6">
    <location>
        <begin position="127"/>
        <end position="189"/>
    </location>
</feature>
<dbReference type="InterPro" id="IPR011598">
    <property type="entry name" value="bHLH_dom"/>
</dbReference>
<dbReference type="AlphaFoldDB" id="A0A1R3H3L7"/>
<dbReference type="InterPro" id="IPR057075">
    <property type="entry name" value="bHLH_IRO3"/>
</dbReference>
<proteinExistence type="predicted"/>
<dbReference type="GO" id="GO:0005634">
    <property type="term" value="C:nucleus"/>
    <property type="evidence" value="ECO:0007669"/>
    <property type="project" value="UniProtKB-SubCell"/>
</dbReference>
<protein>
    <recommendedName>
        <fullName evidence="8">BHLH domain-containing protein</fullName>
    </recommendedName>
</protein>
<dbReference type="GO" id="GO:0046983">
    <property type="term" value="F:protein dimerization activity"/>
    <property type="evidence" value="ECO:0007669"/>
    <property type="project" value="InterPro"/>
</dbReference>
<dbReference type="GO" id="GO:0003677">
    <property type="term" value="F:DNA binding"/>
    <property type="evidence" value="ECO:0007669"/>
    <property type="project" value="UniProtKB-KW"/>
</dbReference>
<gene>
    <name evidence="9" type="ORF">COLO4_31689</name>
</gene>
<dbReference type="PANTHER" id="PTHR46133">
    <property type="entry name" value="BHLH TRANSCRIPTION FACTOR"/>
    <property type="match status" value="1"/>
</dbReference>
<evidence type="ECO:0000259" key="8">
    <source>
        <dbReference type="PROSITE" id="PS50888"/>
    </source>
</evidence>
<dbReference type="Gene3D" id="4.10.280.10">
    <property type="entry name" value="Helix-loop-helix DNA-binding domain"/>
    <property type="match status" value="1"/>
</dbReference>
<evidence type="ECO:0000256" key="5">
    <source>
        <dbReference type="ARBA" id="ARBA00023242"/>
    </source>
</evidence>
<evidence type="ECO:0000256" key="2">
    <source>
        <dbReference type="ARBA" id="ARBA00023015"/>
    </source>
</evidence>
<dbReference type="CDD" id="cd11446">
    <property type="entry name" value="bHLH_AtILR3_like"/>
    <property type="match status" value="1"/>
</dbReference>
<sequence>MVSRQPNGEDLVSSENPNNWIFDDYSLLDIQPQLDLPSLEPSATIWSSHSLASSTPPLSVEFNDSFGNSENPNETGSRKRARSGSCASGSKACREKLRRDRLNDRFMELGSILDPGRPSKADKAFILVEAVRMVTQLRDEAQKLKESNETLQEKINELKAEKNELRDEKQRLKTEKENLERQVKTMGSQPGFLPHPPAIPTPFSTPGQVVGGKLVPFVGYPGVSMWQFLPPTAVDTSQDHVLRPPVA</sequence>
<name>A0A1R3H3L7_9ROSI</name>
<dbReference type="SUPFAM" id="SSF47459">
    <property type="entry name" value="HLH, helix-loop-helix DNA-binding domain"/>
    <property type="match status" value="1"/>
</dbReference>
<keyword evidence="4" id="KW-0804">Transcription</keyword>
<feature type="compositionally biased region" description="Polar residues" evidence="7">
    <location>
        <begin position="65"/>
        <end position="75"/>
    </location>
</feature>
<keyword evidence="10" id="KW-1185">Reference proteome</keyword>
<accession>A0A1R3H3L7</accession>
<dbReference type="EMBL" id="AWUE01020866">
    <property type="protein sequence ID" value="OMO64944.1"/>
    <property type="molecule type" value="Genomic_DNA"/>
</dbReference>
<feature type="domain" description="BHLH" evidence="8">
    <location>
        <begin position="86"/>
        <end position="137"/>
    </location>
</feature>
<evidence type="ECO:0000313" key="10">
    <source>
        <dbReference type="Proteomes" id="UP000187203"/>
    </source>
</evidence>
<dbReference type="InterPro" id="IPR044818">
    <property type="entry name" value="ILR3-like"/>
</dbReference>
<evidence type="ECO:0000256" key="3">
    <source>
        <dbReference type="ARBA" id="ARBA00023125"/>
    </source>
</evidence>
<dbReference type="InterPro" id="IPR036638">
    <property type="entry name" value="HLH_DNA-bd_sf"/>
</dbReference>
<organism evidence="9 10">
    <name type="scientific">Corchorus olitorius</name>
    <dbReference type="NCBI Taxonomy" id="93759"/>
    <lineage>
        <taxon>Eukaryota</taxon>
        <taxon>Viridiplantae</taxon>
        <taxon>Streptophyta</taxon>
        <taxon>Embryophyta</taxon>
        <taxon>Tracheophyta</taxon>
        <taxon>Spermatophyta</taxon>
        <taxon>Magnoliopsida</taxon>
        <taxon>eudicotyledons</taxon>
        <taxon>Gunneridae</taxon>
        <taxon>Pentapetalae</taxon>
        <taxon>rosids</taxon>
        <taxon>malvids</taxon>
        <taxon>Malvales</taxon>
        <taxon>Malvaceae</taxon>
        <taxon>Grewioideae</taxon>
        <taxon>Apeibeae</taxon>
        <taxon>Corchorus</taxon>
    </lineage>
</organism>
<dbReference type="PANTHER" id="PTHR46133:SF23">
    <property type="entry name" value="TRANSCRIPTION FACTOR ILR3-LIKE"/>
    <property type="match status" value="1"/>
</dbReference>
<dbReference type="STRING" id="93759.A0A1R3H3L7"/>
<keyword evidence="6" id="KW-0175">Coiled coil</keyword>
<evidence type="ECO:0000256" key="6">
    <source>
        <dbReference type="SAM" id="Coils"/>
    </source>
</evidence>
<evidence type="ECO:0000256" key="4">
    <source>
        <dbReference type="ARBA" id="ARBA00023163"/>
    </source>
</evidence>
<dbReference type="PROSITE" id="PS50888">
    <property type="entry name" value="BHLH"/>
    <property type="match status" value="1"/>
</dbReference>